<evidence type="ECO:0000313" key="2">
    <source>
        <dbReference type="Proteomes" id="UP000053105"/>
    </source>
</evidence>
<dbReference type="OrthoDB" id="10512918at2759"/>
<dbReference type="AlphaFoldDB" id="A0A0M9A039"/>
<keyword evidence="2" id="KW-1185">Reference proteome</keyword>
<protein>
    <submittedName>
        <fullName evidence="1">Uncharacterized protein</fullName>
    </submittedName>
</protein>
<reference evidence="1 2" key="1">
    <citation type="submission" date="2015-07" db="EMBL/GenBank/DDBJ databases">
        <title>The genome of Melipona quadrifasciata.</title>
        <authorList>
            <person name="Pan H."/>
            <person name="Kapheim K."/>
        </authorList>
    </citation>
    <scope>NUCLEOTIDE SEQUENCE [LARGE SCALE GENOMIC DNA]</scope>
    <source>
        <strain evidence="1">0111107301</strain>
        <tissue evidence="1">Whole body</tissue>
    </source>
</reference>
<dbReference type="Proteomes" id="UP000053105">
    <property type="component" value="Unassembled WGS sequence"/>
</dbReference>
<accession>A0A0M9A039</accession>
<gene>
    <name evidence="1" type="ORF">WN51_13064</name>
</gene>
<proteinExistence type="predicted"/>
<sequence>MPMILPSLPLHGPSETQQNTFKSTLASFKNISINGNLQSIRPRRKPLLPVGALSPLI</sequence>
<dbReference type="EMBL" id="KQ435783">
    <property type="protein sequence ID" value="KOX74630.1"/>
    <property type="molecule type" value="Genomic_DNA"/>
</dbReference>
<organism evidence="1 2">
    <name type="scientific">Melipona quadrifasciata</name>
    <dbReference type="NCBI Taxonomy" id="166423"/>
    <lineage>
        <taxon>Eukaryota</taxon>
        <taxon>Metazoa</taxon>
        <taxon>Ecdysozoa</taxon>
        <taxon>Arthropoda</taxon>
        <taxon>Hexapoda</taxon>
        <taxon>Insecta</taxon>
        <taxon>Pterygota</taxon>
        <taxon>Neoptera</taxon>
        <taxon>Endopterygota</taxon>
        <taxon>Hymenoptera</taxon>
        <taxon>Apocrita</taxon>
        <taxon>Aculeata</taxon>
        <taxon>Apoidea</taxon>
        <taxon>Anthophila</taxon>
        <taxon>Apidae</taxon>
        <taxon>Melipona</taxon>
    </lineage>
</organism>
<evidence type="ECO:0000313" key="1">
    <source>
        <dbReference type="EMBL" id="KOX74630.1"/>
    </source>
</evidence>
<name>A0A0M9A039_9HYME</name>